<organism evidence="1 2">
    <name type="scientific">Fragilariopsis cylindrus CCMP1102</name>
    <dbReference type="NCBI Taxonomy" id="635003"/>
    <lineage>
        <taxon>Eukaryota</taxon>
        <taxon>Sar</taxon>
        <taxon>Stramenopiles</taxon>
        <taxon>Ochrophyta</taxon>
        <taxon>Bacillariophyta</taxon>
        <taxon>Bacillariophyceae</taxon>
        <taxon>Bacillariophycidae</taxon>
        <taxon>Bacillariales</taxon>
        <taxon>Bacillariaceae</taxon>
        <taxon>Fragilariopsis</taxon>
    </lineage>
</organism>
<name>A0A1E7EN78_9STRA</name>
<evidence type="ECO:0000313" key="2">
    <source>
        <dbReference type="Proteomes" id="UP000095751"/>
    </source>
</evidence>
<reference evidence="1 2" key="1">
    <citation type="submission" date="2016-09" db="EMBL/GenBank/DDBJ databases">
        <title>Extensive genetic diversity and differential bi-allelic expression allows diatom success in the polar Southern Ocean.</title>
        <authorList>
            <consortium name="DOE Joint Genome Institute"/>
            <person name="Mock T."/>
            <person name="Otillar R.P."/>
            <person name="Strauss J."/>
            <person name="Dupont C."/>
            <person name="Frickenhaus S."/>
            <person name="Maumus F."/>
            <person name="Mcmullan M."/>
            <person name="Sanges R."/>
            <person name="Schmutz J."/>
            <person name="Toseland A."/>
            <person name="Valas R."/>
            <person name="Veluchamy A."/>
            <person name="Ward B.J."/>
            <person name="Allen A."/>
            <person name="Barry K."/>
            <person name="Falciatore A."/>
            <person name="Ferrante M."/>
            <person name="Fortunato A.E."/>
            <person name="Gloeckner G."/>
            <person name="Gruber A."/>
            <person name="Hipkin R."/>
            <person name="Janech M."/>
            <person name="Kroth P."/>
            <person name="Leese F."/>
            <person name="Lindquist E."/>
            <person name="Lyon B.R."/>
            <person name="Martin J."/>
            <person name="Mayer C."/>
            <person name="Parker M."/>
            <person name="Quesneville H."/>
            <person name="Raymond J."/>
            <person name="Uhlig C."/>
            <person name="Valentin K.U."/>
            <person name="Worden A.Z."/>
            <person name="Armbrust E.V."/>
            <person name="Bowler C."/>
            <person name="Green B."/>
            <person name="Moulton V."/>
            <person name="Van Oosterhout C."/>
            <person name="Grigoriev I."/>
        </authorList>
    </citation>
    <scope>NUCLEOTIDE SEQUENCE [LARGE SCALE GENOMIC DNA]</scope>
    <source>
        <strain evidence="1 2">CCMP1102</strain>
    </source>
</reference>
<dbReference type="Proteomes" id="UP000095751">
    <property type="component" value="Unassembled WGS sequence"/>
</dbReference>
<gene>
    <name evidence="1" type="ORF">FRACYDRAFT_251195</name>
</gene>
<dbReference type="AlphaFoldDB" id="A0A1E7EN78"/>
<dbReference type="KEGG" id="fcy:FRACYDRAFT_251195"/>
<evidence type="ECO:0000313" key="1">
    <source>
        <dbReference type="EMBL" id="OEU07390.1"/>
    </source>
</evidence>
<accession>A0A1E7EN78</accession>
<dbReference type="InParanoid" id="A0A1E7EN78"/>
<protein>
    <submittedName>
        <fullName evidence="1">Uncharacterized protein</fullName>
    </submittedName>
</protein>
<proteinExistence type="predicted"/>
<dbReference type="EMBL" id="KV784386">
    <property type="protein sequence ID" value="OEU07390.1"/>
    <property type="molecule type" value="Genomic_DNA"/>
</dbReference>
<sequence length="163" mass="18481">MANSRQLQKETSAFLNKEVVAVGIFDVSLSFGERVVGSIYSGCLSNYNMKYIHDFKKYGVTPVMICAVTNSKIYLLDWEGNHDMGRGPSRILSEFNRDEATIKNHTRGFVHHTVDLYEYEAHCKIECNLGAIHSNKKMNREVLNLLKDSGNSTKEFSMTSFLS</sequence>
<keyword evidence="2" id="KW-1185">Reference proteome</keyword>